<dbReference type="CDD" id="cd17738">
    <property type="entry name" value="BRCT_TopBP1_rpt7"/>
    <property type="match status" value="1"/>
</dbReference>
<evidence type="ECO:0000256" key="7">
    <source>
        <dbReference type="ARBA" id="ARBA00023212"/>
    </source>
</evidence>
<dbReference type="GO" id="GO:0005813">
    <property type="term" value="C:centrosome"/>
    <property type="evidence" value="ECO:0007669"/>
    <property type="project" value="UniProtKB-SubCell"/>
</dbReference>
<keyword evidence="4" id="KW-0677">Repeat</keyword>
<dbReference type="InterPro" id="IPR057595">
    <property type="entry name" value="TopB1_SLF1_BRCT"/>
</dbReference>
<dbReference type="GO" id="GO:0006281">
    <property type="term" value="P:DNA repair"/>
    <property type="evidence" value="ECO:0007669"/>
    <property type="project" value="UniProtKB-KW"/>
</dbReference>
<comment type="subcellular location">
    <subcellularLocation>
        <location evidence="2">Cytoplasm</location>
        <location evidence="2">Cytoskeleton</location>
        <location evidence="2">Microtubule organizing center</location>
        <location evidence="2">Centrosome</location>
    </subcellularLocation>
    <subcellularLocation>
        <location evidence="1">Nucleus</location>
    </subcellularLocation>
</comment>
<dbReference type="OrthoDB" id="273147at2759"/>
<dbReference type="PANTHER" id="PTHR46677:SF1">
    <property type="entry name" value="SMC5-SMC6 COMPLEX LOCALIZATION FACTOR PROTEIN 1"/>
    <property type="match status" value="1"/>
</dbReference>
<feature type="repeat" description="ANK" evidence="9">
    <location>
        <begin position="583"/>
        <end position="616"/>
    </location>
</feature>
<dbReference type="Gene3D" id="1.25.40.20">
    <property type="entry name" value="Ankyrin repeat-containing domain"/>
    <property type="match status" value="1"/>
</dbReference>
<keyword evidence="9" id="KW-0040">ANK repeat</keyword>
<dbReference type="InterPro" id="IPR036770">
    <property type="entry name" value="Ankyrin_rpt-contain_sf"/>
</dbReference>
<dbReference type="GO" id="GO:0035861">
    <property type="term" value="C:site of double-strand break"/>
    <property type="evidence" value="ECO:0007669"/>
    <property type="project" value="TreeGrafter"/>
</dbReference>
<evidence type="ECO:0000256" key="9">
    <source>
        <dbReference type="PROSITE-ProRule" id="PRU00023"/>
    </source>
</evidence>
<dbReference type="GO" id="GO:1990166">
    <property type="term" value="P:protein localization to site of double-strand break"/>
    <property type="evidence" value="ECO:0007669"/>
    <property type="project" value="TreeGrafter"/>
</dbReference>
<keyword evidence="6" id="KW-0234">DNA repair</keyword>
<evidence type="ECO:0000256" key="3">
    <source>
        <dbReference type="ARBA" id="ARBA00022490"/>
    </source>
</evidence>
<dbReference type="InterPro" id="IPR002110">
    <property type="entry name" value="Ankyrin_rpt"/>
</dbReference>
<keyword evidence="7" id="KW-0206">Cytoskeleton</keyword>
<sequence>MNPSRICLLNGMVDNKYIFQISGIKDTPQKRKLLQGIKVLGGIYLGGSVYKEETTHLIVRKASASEKFISACAAVTPEYVLDCVNQKTWLPEASYELNLTAHMPEILNPLKRWREMIASGTISGAFEDWAALIDIEDPVRRCMFTRILKVGKAAVFTDRTTSHAVTHVLRQGTHNLRTMATEVPTYSVSYIAKHLFGSFDDGSCELAAQATTIIDESLDVTDDISHTELTDTLKEYIKIMEQRQKMLLTVPEFYSNYTPKLPAQIPVVDFSNVQSLLECGFFPQALEEIQGSLQPGVTPPAPLVQRLMQHTLHGDAKPFYLSMFMTVLHAILRNNPTWGSPANTKYFLKILQCPECKEGVWPLLETSIRVCLESKPTCHSLPSPPSTESLRLHCNLQEFLVKLFQLELHAASTGAPRANQSSVLYSTFWNVWERSTLNSRAVQQLTKLLINTVMWAGNPNQNWKLGMLGTLQKTLYVVVEFWAQEHSARNSNLVEKEFKDLAAHIAILCQDFHIDMVSTYIKALGNLCDRPPALTVKEQRGRIEMNQPLTSSTTHVPGLENSANTLGAERETFPRGYHKVNAAGETLLHRACKRNQVETLLQILRLDGTDVNIKDYAGWTPLHEACNYGSTDCVQALLQHFPNLQLGSQVQGVSPLHDALLNQHTEIGKMLLRHGGSALLQLCDHRGQTPLDLVSDEALRQELLHCAEEGDKALNTHCLEVQDPPFIESCSLLLSCLLLTYLQERHIPDPSSFPSLLELSPSVCRTLIRLGNAPQSTNWRDSQTLTLVQDLRTLLNLKPFVSQISPALRQSNGYQSRLLVQLLEDLQDEGQALMSGQSESHSF</sequence>
<evidence type="ECO:0000313" key="12">
    <source>
        <dbReference type="Proteomes" id="UP000316079"/>
    </source>
</evidence>
<keyword evidence="5" id="KW-0227">DNA damage</keyword>
<protein>
    <recommendedName>
        <fullName evidence="10">BRCT domain-containing protein</fullName>
    </recommendedName>
</protein>
<comment type="caution">
    <text evidence="11">The sequence shown here is derived from an EMBL/GenBank/DDBJ whole genome shotgun (WGS) entry which is preliminary data.</text>
</comment>
<evidence type="ECO:0000256" key="5">
    <source>
        <dbReference type="ARBA" id="ARBA00022763"/>
    </source>
</evidence>
<evidence type="ECO:0000256" key="2">
    <source>
        <dbReference type="ARBA" id="ARBA00004300"/>
    </source>
</evidence>
<dbReference type="PROSITE" id="PS50297">
    <property type="entry name" value="ANK_REP_REGION"/>
    <property type="match status" value="3"/>
</dbReference>
<evidence type="ECO:0000259" key="10">
    <source>
        <dbReference type="PROSITE" id="PS50172"/>
    </source>
</evidence>
<keyword evidence="8" id="KW-0539">Nucleus</keyword>
<evidence type="ECO:0000256" key="1">
    <source>
        <dbReference type="ARBA" id="ARBA00004123"/>
    </source>
</evidence>
<dbReference type="Pfam" id="PF12796">
    <property type="entry name" value="Ank_2"/>
    <property type="match status" value="1"/>
</dbReference>
<keyword evidence="12" id="KW-1185">Reference proteome</keyword>
<organism evidence="11 12">
    <name type="scientific">Danionella cerebrum</name>
    <dbReference type="NCBI Taxonomy" id="2873325"/>
    <lineage>
        <taxon>Eukaryota</taxon>
        <taxon>Metazoa</taxon>
        <taxon>Chordata</taxon>
        <taxon>Craniata</taxon>
        <taxon>Vertebrata</taxon>
        <taxon>Euteleostomi</taxon>
        <taxon>Actinopterygii</taxon>
        <taxon>Neopterygii</taxon>
        <taxon>Teleostei</taxon>
        <taxon>Ostariophysi</taxon>
        <taxon>Cypriniformes</taxon>
        <taxon>Danionidae</taxon>
        <taxon>Danioninae</taxon>
        <taxon>Danionella</taxon>
    </lineage>
</organism>
<gene>
    <name evidence="11" type="ORF">DNTS_026137</name>
</gene>
<feature type="domain" description="BRCT" evidence="10">
    <location>
        <begin position="17"/>
        <end position="97"/>
    </location>
</feature>
<dbReference type="Pfam" id="PF23294">
    <property type="entry name" value="BRCT_TopB1_SLF1"/>
    <property type="match status" value="1"/>
</dbReference>
<dbReference type="STRING" id="623744.A0A553NAT0"/>
<dbReference type="InterPro" id="IPR042479">
    <property type="entry name" value="Slf1"/>
</dbReference>
<dbReference type="SMART" id="SM00248">
    <property type="entry name" value="ANK"/>
    <property type="match status" value="3"/>
</dbReference>
<reference evidence="11 12" key="1">
    <citation type="journal article" date="2019" name="Sci. Data">
        <title>Hybrid genome assembly and annotation of Danionella translucida.</title>
        <authorList>
            <person name="Kadobianskyi M."/>
            <person name="Schulze L."/>
            <person name="Schuelke M."/>
            <person name="Judkewitz B."/>
        </authorList>
    </citation>
    <scope>NUCLEOTIDE SEQUENCE [LARGE SCALE GENOMIC DNA]</scope>
    <source>
        <strain evidence="11 12">Bolton</strain>
    </source>
</reference>
<dbReference type="InterPro" id="IPR001357">
    <property type="entry name" value="BRCT_dom"/>
</dbReference>
<keyword evidence="3" id="KW-0963">Cytoplasm</keyword>
<feature type="repeat" description="ANK" evidence="9">
    <location>
        <begin position="651"/>
        <end position="675"/>
    </location>
</feature>
<name>A0A553NAT0_9TELE</name>
<dbReference type="AlphaFoldDB" id="A0A553NAT0"/>
<evidence type="ECO:0000256" key="4">
    <source>
        <dbReference type="ARBA" id="ARBA00022737"/>
    </source>
</evidence>
<evidence type="ECO:0000256" key="8">
    <source>
        <dbReference type="ARBA" id="ARBA00023242"/>
    </source>
</evidence>
<dbReference type="GO" id="GO:0005634">
    <property type="term" value="C:nucleus"/>
    <property type="evidence" value="ECO:0007669"/>
    <property type="project" value="UniProtKB-SubCell"/>
</dbReference>
<dbReference type="PROSITE" id="PS50172">
    <property type="entry name" value="BRCT"/>
    <property type="match status" value="1"/>
</dbReference>
<dbReference type="SUPFAM" id="SSF52113">
    <property type="entry name" value="BRCT domain"/>
    <property type="match status" value="1"/>
</dbReference>
<proteinExistence type="predicted"/>
<dbReference type="Gene3D" id="3.40.50.10190">
    <property type="entry name" value="BRCT domain"/>
    <property type="match status" value="2"/>
</dbReference>
<dbReference type="PROSITE" id="PS50088">
    <property type="entry name" value="ANK_REPEAT"/>
    <property type="match status" value="3"/>
</dbReference>
<dbReference type="SUPFAM" id="SSF48403">
    <property type="entry name" value="Ankyrin repeat"/>
    <property type="match status" value="1"/>
</dbReference>
<dbReference type="PANTHER" id="PTHR46677">
    <property type="entry name" value="SMC5-SMC6 COMPLEX LOCALIZATION FACTOR PROTEIN 1"/>
    <property type="match status" value="1"/>
</dbReference>
<dbReference type="GO" id="GO:2000781">
    <property type="term" value="P:positive regulation of double-strand break repair"/>
    <property type="evidence" value="ECO:0007669"/>
    <property type="project" value="InterPro"/>
</dbReference>
<evidence type="ECO:0000256" key="6">
    <source>
        <dbReference type="ARBA" id="ARBA00023204"/>
    </source>
</evidence>
<accession>A0A553NAT0</accession>
<dbReference type="Proteomes" id="UP000316079">
    <property type="component" value="Unassembled WGS sequence"/>
</dbReference>
<dbReference type="EMBL" id="SRMA01026997">
    <property type="protein sequence ID" value="TRY62489.1"/>
    <property type="molecule type" value="Genomic_DNA"/>
</dbReference>
<dbReference type="InterPro" id="IPR036420">
    <property type="entry name" value="BRCT_dom_sf"/>
</dbReference>
<feature type="repeat" description="ANK" evidence="9">
    <location>
        <begin position="617"/>
        <end position="649"/>
    </location>
</feature>
<evidence type="ECO:0000313" key="11">
    <source>
        <dbReference type="EMBL" id="TRY62489.1"/>
    </source>
</evidence>